<organism evidence="2">
    <name type="scientific">Timema cristinae</name>
    <name type="common">Walking stick</name>
    <dbReference type="NCBI Taxonomy" id="61476"/>
    <lineage>
        <taxon>Eukaryota</taxon>
        <taxon>Metazoa</taxon>
        <taxon>Ecdysozoa</taxon>
        <taxon>Arthropoda</taxon>
        <taxon>Hexapoda</taxon>
        <taxon>Insecta</taxon>
        <taxon>Pterygota</taxon>
        <taxon>Neoptera</taxon>
        <taxon>Polyneoptera</taxon>
        <taxon>Phasmatodea</taxon>
        <taxon>Timematodea</taxon>
        <taxon>Timematoidea</taxon>
        <taxon>Timematidae</taxon>
        <taxon>Timema</taxon>
    </lineage>
</organism>
<gene>
    <name evidence="2" type="ORF">TCEB3V08_LOCUS4665</name>
</gene>
<feature type="compositionally biased region" description="Basic and acidic residues" evidence="1">
    <location>
        <begin position="268"/>
        <end position="285"/>
    </location>
</feature>
<accession>A0A7R9CNX9</accession>
<reference evidence="2" key="1">
    <citation type="submission" date="2020-11" db="EMBL/GenBank/DDBJ databases">
        <authorList>
            <person name="Tran Van P."/>
        </authorList>
    </citation>
    <scope>NUCLEOTIDE SEQUENCE</scope>
</reference>
<feature type="region of interest" description="Disordered" evidence="1">
    <location>
        <begin position="261"/>
        <end position="295"/>
    </location>
</feature>
<evidence type="ECO:0000313" key="2">
    <source>
        <dbReference type="EMBL" id="CAD7398794.1"/>
    </source>
</evidence>
<proteinExistence type="predicted"/>
<sequence>MSASQIAAEVAPEGGRYLWLLARASGRRGVALPSSVGEQTDTSYAVHPTEIRTSISPSPAVELNTTSTLANYATEAGGCTLPIPPPGSAPECCLRNLPTPVREENLRSVCVEKGGGRYCRQDGALPPQWGGEMALRQHWGEEEGADIVGRSHLSRPEVLIMYIKSDGWIPSESLLPLLTLPPQTLYSRGLKPGTCLTSCNSGAVNGRFRALLDIRAQRSFKVGTLKTPTSQLRRSLTVWADTHVLAHALLTVQVSTGALKRLTARPTRTRDGDPRPSRTEVRRPGPDGPEPHWSGNAVTRQVVGQRMGMRSALRLVSAAHTVW</sequence>
<dbReference type="EMBL" id="OC317740">
    <property type="protein sequence ID" value="CAD7398794.1"/>
    <property type="molecule type" value="Genomic_DNA"/>
</dbReference>
<name>A0A7R9CNX9_TIMCR</name>
<dbReference type="AlphaFoldDB" id="A0A7R9CNX9"/>
<evidence type="ECO:0000256" key="1">
    <source>
        <dbReference type="SAM" id="MobiDB-lite"/>
    </source>
</evidence>
<protein>
    <submittedName>
        <fullName evidence="2">Uncharacterized protein</fullName>
    </submittedName>
</protein>